<protein>
    <submittedName>
        <fullName evidence="2">Uncharacterized protein</fullName>
    </submittedName>
</protein>
<name>A0A7T8QUV5_CALRO</name>
<organism evidence="2 3">
    <name type="scientific">Caligus rogercresseyi</name>
    <name type="common">Sea louse</name>
    <dbReference type="NCBI Taxonomy" id="217165"/>
    <lineage>
        <taxon>Eukaryota</taxon>
        <taxon>Metazoa</taxon>
        <taxon>Ecdysozoa</taxon>
        <taxon>Arthropoda</taxon>
        <taxon>Crustacea</taxon>
        <taxon>Multicrustacea</taxon>
        <taxon>Hexanauplia</taxon>
        <taxon>Copepoda</taxon>
        <taxon>Siphonostomatoida</taxon>
        <taxon>Caligidae</taxon>
        <taxon>Caligus</taxon>
    </lineage>
</organism>
<reference evidence="3" key="1">
    <citation type="submission" date="2021-01" db="EMBL/GenBank/DDBJ databases">
        <title>Caligus Genome Assembly.</title>
        <authorList>
            <person name="Gallardo-Escarate C."/>
        </authorList>
    </citation>
    <scope>NUCLEOTIDE SEQUENCE [LARGE SCALE GENOMIC DNA]</scope>
</reference>
<accession>A0A7T8QUV5</accession>
<dbReference type="Proteomes" id="UP000595437">
    <property type="component" value="Chromosome 1"/>
</dbReference>
<gene>
    <name evidence="2" type="ORF">FKW44_000366</name>
</gene>
<keyword evidence="3" id="KW-1185">Reference proteome</keyword>
<dbReference type="EMBL" id="CP045890">
    <property type="protein sequence ID" value="QQP55896.1"/>
    <property type="molecule type" value="Genomic_DNA"/>
</dbReference>
<evidence type="ECO:0000313" key="3">
    <source>
        <dbReference type="Proteomes" id="UP000595437"/>
    </source>
</evidence>
<evidence type="ECO:0000313" key="2">
    <source>
        <dbReference type="EMBL" id="QQP55896.1"/>
    </source>
</evidence>
<sequence>MSSELERRTAIIVAPLRPSPKEIIDFFKFPKATVYSIAKSFKESEDIEEGFLTPERKTPDRSQSGRGAPTSLIASRR</sequence>
<feature type="region of interest" description="Disordered" evidence="1">
    <location>
        <begin position="48"/>
        <end position="77"/>
    </location>
</feature>
<proteinExistence type="predicted"/>
<dbReference type="AlphaFoldDB" id="A0A7T8QUV5"/>
<evidence type="ECO:0000256" key="1">
    <source>
        <dbReference type="SAM" id="MobiDB-lite"/>
    </source>
</evidence>